<accession>C5TCF9</accession>
<sequence length="53" mass="5933">CSLAIARHWQCALALHPQAGHDLPLDAPQWVIAQVQRWLEQAHPVPQDGTSDR</sequence>
<evidence type="ECO:0000313" key="1">
    <source>
        <dbReference type="EMBL" id="EER57837.1"/>
    </source>
</evidence>
<dbReference type="PATRIC" id="fig|573060.9.peg.318"/>
<proteinExistence type="predicted"/>
<dbReference type="InterPro" id="IPR029058">
    <property type="entry name" value="AB_hydrolase_fold"/>
</dbReference>
<reference evidence="1 2" key="1">
    <citation type="submission" date="2009-05" db="EMBL/GenBank/DDBJ databases">
        <title>The draft genome of Acidovorax delafieldii 2AN.</title>
        <authorList>
            <consortium name="US DOE Joint Genome Institute (JGI-PGF)"/>
            <person name="Lucas S."/>
            <person name="Copeland A."/>
            <person name="Lapidus A."/>
            <person name="Glavina del Rio T."/>
            <person name="Tice H."/>
            <person name="Bruce D."/>
            <person name="Goodwin L."/>
            <person name="Pitluck S."/>
            <person name="Larimer F."/>
            <person name="Land M.L."/>
            <person name="Hauser L."/>
            <person name="Shelobolina E.S."/>
            <person name="Picardal F."/>
            <person name="Roden E."/>
            <person name="Emerson D."/>
        </authorList>
    </citation>
    <scope>NUCLEOTIDE SEQUENCE [LARGE SCALE GENOMIC DNA]</scope>
    <source>
        <strain evidence="1 2">2AN</strain>
    </source>
</reference>
<organism evidence="1 2">
    <name type="scientific">Acidovorax delafieldii 2AN</name>
    <dbReference type="NCBI Taxonomy" id="573060"/>
    <lineage>
        <taxon>Bacteria</taxon>
        <taxon>Pseudomonadati</taxon>
        <taxon>Pseudomonadota</taxon>
        <taxon>Betaproteobacteria</taxon>
        <taxon>Burkholderiales</taxon>
        <taxon>Comamonadaceae</taxon>
        <taxon>Acidovorax</taxon>
    </lineage>
</organism>
<evidence type="ECO:0008006" key="3">
    <source>
        <dbReference type="Google" id="ProtNLM"/>
    </source>
</evidence>
<feature type="non-terminal residue" evidence="1">
    <location>
        <position position="1"/>
    </location>
</feature>
<keyword evidence="2" id="KW-1185">Reference proteome</keyword>
<gene>
    <name evidence="1" type="ORF">AcdelDRAFT_4590</name>
</gene>
<evidence type="ECO:0000313" key="2">
    <source>
        <dbReference type="Proteomes" id="UP000003856"/>
    </source>
</evidence>
<dbReference type="EMBL" id="ACQT01000451">
    <property type="protein sequence ID" value="EER57837.1"/>
    <property type="molecule type" value="Genomic_DNA"/>
</dbReference>
<protein>
    <recommendedName>
        <fullName evidence="3">Alpha/beta hydrolase</fullName>
    </recommendedName>
</protein>
<dbReference type="Proteomes" id="UP000003856">
    <property type="component" value="Unassembled WGS sequence"/>
</dbReference>
<comment type="caution">
    <text evidence="1">The sequence shown here is derived from an EMBL/GenBank/DDBJ whole genome shotgun (WGS) entry which is preliminary data.</text>
</comment>
<dbReference type="AlphaFoldDB" id="C5TCF9"/>
<name>C5TCF9_ACIDE</name>
<dbReference type="SUPFAM" id="SSF53474">
    <property type="entry name" value="alpha/beta-Hydrolases"/>
    <property type="match status" value="1"/>
</dbReference>